<name>A0A9P0F0G9_BEMTA</name>
<proteinExistence type="predicted"/>
<dbReference type="AlphaFoldDB" id="A0A9P0F0G9"/>
<protein>
    <submittedName>
        <fullName evidence="1">Uncharacterized protein</fullName>
    </submittedName>
</protein>
<reference evidence="1" key="1">
    <citation type="submission" date="2021-12" db="EMBL/GenBank/DDBJ databases">
        <authorList>
            <person name="King R."/>
        </authorList>
    </citation>
    <scope>NUCLEOTIDE SEQUENCE</scope>
</reference>
<accession>A0A9P0F0G9</accession>
<evidence type="ECO:0000313" key="2">
    <source>
        <dbReference type="Proteomes" id="UP001152759"/>
    </source>
</evidence>
<gene>
    <name evidence="1" type="ORF">BEMITA_LOCUS5786</name>
</gene>
<dbReference type="Proteomes" id="UP001152759">
    <property type="component" value="Chromosome 3"/>
</dbReference>
<evidence type="ECO:0000313" key="1">
    <source>
        <dbReference type="EMBL" id="CAH0386708.1"/>
    </source>
</evidence>
<dbReference type="EMBL" id="OU963864">
    <property type="protein sequence ID" value="CAH0386708.1"/>
    <property type="molecule type" value="Genomic_DNA"/>
</dbReference>
<keyword evidence="2" id="KW-1185">Reference proteome</keyword>
<sequence length="240" mass="25760">MLLCVEADSRRMQIVVPDRLKLGSSLRIDTKNQVFDNGVVHLSEGATDLFLVQTNMLPLARAGSILFFGGFEGSTATRTNCSNQIEDLTTPPMEDMSPLSLIAYLERPSASASGVAHKAPSPASQATRSPTSPQPIITILVASAWAYLLCGPIMYRSALREIENGPPSNNSAPRLERPSLRGSAISLAQKTLLITDMAATHSPNSIVATLSPLSTANLIPESDCYGRRRGSRRLVQSGQQ</sequence>
<organism evidence="1 2">
    <name type="scientific">Bemisia tabaci</name>
    <name type="common">Sweetpotato whitefly</name>
    <name type="synonym">Aleurodes tabaci</name>
    <dbReference type="NCBI Taxonomy" id="7038"/>
    <lineage>
        <taxon>Eukaryota</taxon>
        <taxon>Metazoa</taxon>
        <taxon>Ecdysozoa</taxon>
        <taxon>Arthropoda</taxon>
        <taxon>Hexapoda</taxon>
        <taxon>Insecta</taxon>
        <taxon>Pterygota</taxon>
        <taxon>Neoptera</taxon>
        <taxon>Paraneoptera</taxon>
        <taxon>Hemiptera</taxon>
        <taxon>Sternorrhyncha</taxon>
        <taxon>Aleyrodoidea</taxon>
        <taxon>Aleyrodidae</taxon>
        <taxon>Aleyrodinae</taxon>
        <taxon>Bemisia</taxon>
    </lineage>
</organism>